<dbReference type="PANTHER" id="PTHR11014">
    <property type="entry name" value="PEPTIDASE M20 FAMILY MEMBER"/>
    <property type="match status" value="1"/>
</dbReference>
<dbReference type="CDD" id="cd03886">
    <property type="entry name" value="M20_Acy1"/>
    <property type="match status" value="1"/>
</dbReference>
<dbReference type="InterPro" id="IPR017439">
    <property type="entry name" value="Amidohydrolase"/>
</dbReference>
<dbReference type="SUPFAM" id="SSF55031">
    <property type="entry name" value="Bacterial exopeptidase dimerisation domain"/>
    <property type="match status" value="1"/>
</dbReference>
<sequence length="394" mass="43591">MQARIKALTQQFLNEIIAIRRHLHEHPELSFEEHQTSAYIQNKLTELGIPFKAGFVKTGIIGYLKGKHPEKRTIALRADMDALPIAEASQLEFTSRNEGIMHACGHDAHTAALLGAAMVLNELKDEWEGTILLLFQPAEEVFPGGAKLMMEEGCFDGYEPEIILGQHVLPNMKTGHAGFKSGMYMASGDEVYITIKGKGGHSAMPHALTDNVLIASHIIVSLQQVVSRIVPAQIPTVLSFGKVIANGATNIIPEKVEIAGTLRTMNEEWRTIIKGKIREIATGIAQSMGAECDIDIKDGYPVVHNNEFITEQAICFSKEYLGQEATEIMDIRMTAEDFGYYSQKYPCSFYRFGVAQNNGETGSLHTPQFNLNEDSLETAAGLMAYMAYRFMSDD</sequence>
<protein>
    <submittedName>
        <fullName evidence="3">Amidohydrolase</fullName>
    </submittedName>
</protein>
<evidence type="ECO:0000259" key="2">
    <source>
        <dbReference type="Pfam" id="PF07687"/>
    </source>
</evidence>
<dbReference type="RefSeq" id="WP_212227461.1">
    <property type="nucleotide sequence ID" value="NZ_JAGUCN010000007.1"/>
</dbReference>
<proteinExistence type="predicted"/>
<organism evidence="3 4">
    <name type="scientific">Carboxylicivirga mesophila</name>
    <dbReference type="NCBI Taxonomy" id="1166478"/>
    <lineage>
        <taxon>Bacteria</taxon>
        <taxon>Pseudomonadati</taxon>
        <taxon>Bacteroidota</taxon>
        <taxon>Bacteroidia</taxon>
        <taxon>Marinilabiliales</taxon>
        <taxon>Marinilabiliaceae</taxon>
        <taxon>Carboxylicivirga</taxon>
    </lineage>
</organism>
<dbReference type="NCBIfam" id="TIGR01891">
    <property type="entry name" value="amidohydrolases"/>
    <property type="match status" value="1"/>
</dbReference>
<gene>
    <name evidence="3" type="ORF">KEM09_08090</name>
</gene>
<name>A0ABS5K8M5_9BACT</name>
<dbReference type="Gene3D" id="3.40.630.10">
    <property type="entry name" value="Zn peptidases"/>
    <property type="match status" value="1"/>
</dbReference>
<feature type="domain" description="Peptidase M20 dimerisation" evidence="2">
    <location>
        <begin position="191"/>
        <end position="282"/>
    </location>
</feature>
<reference evidence="3 4" key="1">
    <citation type="journal article" date="2014" name="Int. J. Syst. Evol. Microbiol.">
        <title>Carboxylicivirga gen. nov. in the family Marinilabiliaceae with two novel species, Carboxylicivirga mesophila sp. nov. and Carboxylicivirga taeanensis sp. nov., and reclassification of Cytophaga fermentans as Saccharicrinis fermentans gen. nov., comb. nov.</title>
        <authorList>
            <person name="Yang S.H."/>
            <person name="Seo H.S."/>
            <person name="Woo J.H."/>
            <person name="Oh H.M."/>
            <person name="Jang H."/>
            <person name="Lee J.H."/>
            <person name="Kim S.J."/>
            <person name="Kwon K.K."/>
        </authorList>
    </citation>
    <scope>NUCLEOTIDE SEQUENCE [LARGE SCALE GENOMIC DNA]</scope>
    <source>
        <strain evidence="3 4">JCM 18290</strain>
    </source>
</reference>
<dbReference type="Pfam" id="PF01546">
    <property type="entry name" value="Peptidase_M20"/>
    <property type="match status" value="1"/>
</dbReference>
<comment type="caution">
    <text evidence="3">The sequence shown here is derived from an EMBL/GenBank/DDBJ whole genome shotgun (WGS) entry which is preliminary data.</text>
</comment>
<dbReference type="Gene3D" id="3.30.70.360">
    <property type="match status" value="1"/>
</dbReference>
<dbReference type="PIRSF" id="PIRSF005962">
    <property type="entry name" value="Pept_M20D_amidohydro"/>
    <property type="match status" value="1"/>
</dbReference>
<keyword evidence="1" id="KW-0378">Hydrolase</keyword>
<dbReference type="PANTHER" id="PTHR11014:SF63">
    <property type="entry name" value="METALLOPEPTIDASE, PUTATIVE (AFU_ORTHOLOGUE AFUA_6G09600)-RELATED"/>
    <property type="match status" value="1"/>
</dbReference>
<dbReference type="Pfam" id="PF07687">
    <property type="entry name" value="M20_dimer"/>
    <property type="match status" value="1"/>
</dbReference>
<evidence type="ECO:0000313" key="4">
    <source>
        <dbReference type="Proteomes" id="UP000721861"/>
    </source>
</evidence>
<dbReference type="EMBL" id="JAGUCN010000007">
    <property type="protein sequence ID" value="MBS2211356.1"/>
    <property type="molecule type" value="Genomic_DNA"/>
</dbReference>
<accession>A0ABS5K8M5</accession>
<keyword evidence="4" id="KW-1185">Reference proteome</keyword>
<evidence type="ECO:0000313" key="3">
    <source>
        <dbReference type="EMBL" id="MBS2211356.1"/>
    </source>
</evidence>
<evidence type="ECO:0000256" key="1">
    <source>
        <dbReference type="ARBA" id="ARBA00022801"/>
    </source>
</evidence>
<dbReference type="InterPro" id="IPR002933">
    <property type="entry name" value="Peptidase_M20"/>
</dbReference>
<dbReference type="SUPFAM" id="SSF53187">
    <property type="entry name" value="Zn-dependent exopeptidases"/>
    <property type="match status" value="1"/>
</dbReference>
<dbReference type="InterPro" id="IPR036264">
    <property type="entry name" value="Bact_exopeptidase_dim_dom"/>
</dbReference>
<dbReference type="Proteomes" id="UP000721861">
    <property type="component" value="Unassembled WGS sequence"/>
</dbReference>
<dbReference type="InterPro" id="IPR011650">
    <property type="entry name" value="Peptidase_M20_dimer"/>
</dbReference>